<dbReference type="InterPro" id="IPR018062">
    <property type="entry name" value="HTH_AraC-typ_CS"/>
</dbReference>
<dbReference type="Pfam" id="PF22200">
    <property type="entry name" value="ExsA_N"/>
    <property type="match status" value="1"/>
</dbReference>
<dbReference type="InterPro" id="IPR018060">
    <property type="entry name" value="HTH_AraC"/>
</dbReference>
<accession>H8KN01</accession>
<dbReference type="PANTHER" id="PTHR43280:SF2">
    <property type="entry name" value="HTH-TYPE TRANSCRIPTIONAL REGULATOR EXSA"/>
    <property type="match status" value="1"/>
</dbReference>
<dbReference type="EMBL" id="CP003349">
    <property type="protein sequence ID" value="AFD09080.1"/>
    <property type="molecule type" value="Genomic_DNA"/>
</dbReference>
<dbReference type="Gene3D" id="1.10.10.60">
    <property type="entry name" value="Homeodomain-like"/>
    <property type="match status" value="1"/>
</dbReference>
<dbReference type="PROSITE" id="PS00041">
    <property type="entry name" value="HTH_ARAC_FAMILY_1"/>
    <property type="match status" value="1"/>
</dbReference>
<reference evidence="5" key="1">
    <citation type="submission" date="2012-02" db="EMBL/GenBank/DDBJ databases">
        <title>The complete genome of Solitalea canadensis DSM 3403.</title>
        <authorList>
            <consortium name="US DOE Joint Genome Institute (JGI-PGF)"/>
            <person name="Lucas S."/>
            <person name="Copeland A."/>
            <person name="Lapidus A."/>
            <person name="Glavina del Rio T."/>
            <person name="Dalin E."/>
            <person name="Tice H."/>
            <person name="Bruce D."/>
            <person name="Goodwin L."/>
            <person name="Pitluck S."/>
            <person name="Peters L."/>
            <person name="Ovchinnikova G."/>
            <person name="Lu M."/>
            <person name="Kyrpides N."/>
            <person name="Mavromatis K."/>
            <person name="Ivanova N."/>
            <person name="Brettin T."/>
            <person name="Detter J.C."/>
            <person name="Han C."/>
            <person name="Larimer F."/>
            <person name="Land M."/>
            <person name="Hauser L."/>
            <person name="Markowitz V."/>
            <person name="Cheng J.-F."/>
            <person name="Hugenholtz P."/>
            <person name="Woyke T."/>
            <person name="Wu D."/>
            <person name="Spring S."/>
            <person name="Schroeder M."/>
            <person name="Kopitz M."/>
            <person name="Brambilla E."/>
            <person name="Klenk H.-P."/>
            <person name="Eisen J.A."/>
        </authorList>
    </citation>
    <scope>NUCLEOTIDE SEQUENCE</scope>
    <source>
        <strain evidence="5">DSM 3403</strain>
    </source>
</reference>
<dbReference type="InterPro" id="IPR054015">
    <property type="entry name" value="ExsA-like_N"/>
</dbReference>
<organism evidence="5 6">
    <name type="scientific">Solitalea canadensis (strain ATCC 29591 / DSM 3403 / JCM 21819 / LMG 8368 / NBRC 15130 / NCIMB 12057 / USAM 9D)</name>
    <name type="common">Flexibacter canadensis</name>
    <dbReference type="NCBI Taxonomy" id="929556"/>
    <lineage>
        <taxon>Bacteria</taxon>
        <taxon>Pseudomonadati</taxon>
        <taxon>Bacteroidota</taxon>
        <taxon>Sphingobacteriia</taxon>
        <taxon>Sphingobacteriales</taxon>
        <taxon>Sphingobacteriaceae</taxon>
        <taxon>Solitalea</taxon>
    </lineage>
</organism>
<evidence type="ECO:0000256" key="3">
    <source>
        <dbReference type="ARBA" id="ARBA00023163"/>
    </source>
</evidence>
<evidence type="ECO:0000256" key="1">
    <source>
        <dbReference type="ARBA" id="ARBA00023015"/>
    </source>
</evidence>
<dbReference type="Pfam" id="PF12833">
    <property type="entry name" value="HTH_18"/>
    <property type="match status" value="1"/>
</dbReference>
<keyword evidence="3" id="KW-0804">Transcription</keyword>
<dbReference type="OrthoDB" id="4480133at2"/>
<sequence>MISFPKDIIATYAHVGLKHAEMDAVTIPADGSFKGGNVLQTKHCLELVLSGTMRVHFNDQYQDITQNDILFKKRGNYQLEPDEQYSAILFFIDDDFIVDFIKEVERLPAPTLTADRPLFLFNSSDFIKNNMDHALKKIINYETFSPCIVKLTALQVFFQLFSTESSKQFIAYLRFLIKDRKADLSYFMETNFTQNLSLEEMSKLTGRSLSAFKKDFVKLFGTSPQRWLVNKRLERAHYLLNKSADSVATIAYECGFENTSHFSRVYKLKYGETPTTSRVSLAVQE</sequence>
<dbReference type="PRINTS" id="PR00032">
    <property type="entry name" value="HTHARAC"/>
</dbReference>
<dbReference type="GO" id="GO:0043565">
    <property type="term" value="F:sequence-specific DNA binding"/>
    <property type="evidence" value="ECO:0007669"/>
    <property type="project" value="InterPro"/>
</dbReference>
<evidence type="ECO:0000313" key="5">
    <source>
        <dbReference type="EMBL" id="AFD09080.1"/>
    </source>
</evidence>
<dbReference type="KEGG" id="scn:Solca_4090"/>
<dbReference type="STRING" id="929556.Solca_4090"/>
<gene>
    <name evidence="5" type="ordered locus">Solca_4090</name>
</gene>
<dbReference type="eggNOG" id="COG4977">
    <property type="taxonomic scope" value="Bacteria"/>
</dbReference>
<dbReference type="HOGENOM" id="CLU_073843_1_0_10"/>
<dbReference type="AlphaFoldDB" id="H8KN01"/>
<dbReference type="GO" id="GO:0003700">
    <property type="term" value="F:DNA-binding transcription factor activity"/>
    <property type="evidence" value="ECO:0007669"/>
    <property type="project" value="InterPro"/>
</dbReference>
<proteinExistence type="predicted"/>
<evidence type="ECO:0000313" key="6">
    <source>
        <dbReference type="Proteomes" id="UP000007590"/>
    </source>
</evidence>
<keyword evidence="2 5" id="KW-0238">DNA-binding</keyword>
<dbReference type="PANTHER" id="PTHR43280">
    <property type="entry name" value="ARAC-FAMILY TRANSCRIPTIONAL REGULATOR"/>
    <property type="match status" value="1"/>
</dbReference>
<dbReference type="RefSeq" id="WP_014682302.1">
    <property type="nucleotide sequence ID" value="NC_017770.1"/>
</dbReference>
<protein>
    <submittedName>
        <fullName evidence="5">Transcriptional regulator containing an amidase domain and an AraC-type DNA-binding HTH domain</fullName>
    </submittedName>
</protein>
<dbReference type="PROSITE" id="PS01124">
    <property type="entry name" value="HTH_ARAC_FAMILY_2"/>
    <property type="match status" value="1"/>
</dbReference>
<dbReference type="SMART" id="SM00342">
    <property type="entry name" value="HTH_ARAC"/>
    <property type="match status" value="1"/>
</dbReference>
<keyword evidence="1" id="KW-0805">Transcription regulation</keyword>
<name>H8KN01_SOLCM</name>
<dbReference type="Proteomes" id="UP000007590">
    <property type="component" value="Chromosome"/>
</dbReference>
<feature type="domain" description="HTH araC/xylS-type" evidence="4">
    <location>
        <begin position="182"/>
        <end position="280"/>
    </location>
</feature>
<evidence type="ECO:0000256" key="2">
    <source>
        <dbReference type="ARBA" id="ARBA00023125"/>
    </source>
</evidence>
<dbReference type="InterPro" id="IPR009057">
    <property type="entry name" value="Homeodomain-like_sf"/>
</dbReference>
<dbReference type="InterPro" id="IPR020449">
    <property type="entry name" value="Tscrpt_reg_AraC-type_HTH"/>
</dbReference>
<evidence type="ECO:0000259" key="4">
    <source>
        <dbReference type="PROSITE" id="PS01124"/>
    </source>
</evidence>
<dbReference type="SUPFAM" id="SSF46689">
    <property type="entry name" value="Homeodomain-like"/>
    <property type="match status" value="2"/>
</dbReference>
<keyword evidence="6" id="KW-1185">Reference proteome</keyword>